<accession>A0A0C2SK97</accession>
<evidence type="ECO:0000256" key="1">
    <source>
        <dbReference type="ARBA" id="ARBA00022737"/>
    </source>
</evidence>
<dbReference type="GO" id="GO:0072546">
    <property type="term" value="C:EMC complex"/>
    <property type="evidence" value="ECO:0007669"/>
    <property type="project" value="UniProtKB-UniRule"/>
</dbReference>
<reference evidence="6 7" key="1">
    <citation type="submission" date="2014-04" db="EMBL/GenBank/DDBJ databases">
        <title>Evolutionary Origins and Diversification of the Mycorrhizal Mutualists.</title>
        <authorList>
            <consortium name="DOE Joint Genome Institute"/>
            <consortium name="Mycorrhizal Genomics Consortium"/>
            <person name="Kohler A."/>
            <person name="Kuo A."/>
            <person name="Nagy L.G."/>
            <person name="Floudas D."/>
            <person name="Copeland A."/>
            <person name="Barry K.W."/>
            <person name="Cichocki N."/>
            <person name="Veneault-Fourrey C."/>
            <person name="LaButti K."/>
            <person name="Lindquist E.A."/>
            <person name="Lipzen A."/>
            <person name="Lundell T."/>
            <person name="Morin E."/>
            <person name="Murat C."/>
            <person name="Riley R."/>
            <person name="Ohm R."/>
            <person name="Sun H."/>
            <person name="Tunlid A."/>
            <person name="Henrissat B."/>
            <person name="Grigoriev I.V."/>
            <person name="Hibbett D.S."/>
            <person name="Martin F."/>
        </authorList>
    </citation>
    <scope>NUCLEOTIDE SEQUENCE [LARGE SCALE GENOMIC DNA]</scope>
    <source>
        <strain evidence="6 7">Koide BX008</strain>
    </source>
</reference>
<feature type="domain" description="EMC2 TPR-like" evidence="5">
    <location>
        <begin position="84"/>
        <end position="191"/>
    </location>
</feature>
<evidence type="ECO:0000259" key="5">
    <source>
        <dbReference type="Pfam" id="PF22890"/>
    </source>
</evidence>
<dbReference type="AlphaFoldDB" id="A0A0C2SK97"/>
<sequence length="295" mass="32726">MSLSSALETLANYRANNTRASLDTFKKGAQVLKANAVSKLGDDSWDFLEQLMLAAIDIGRIDIADACLKQLSDKFPGSQRVEILQGIRIEATGSSEIQLQYYVQLLKADPTNAAAWKRMISVLRRNGELAEAVEELTLYLDTFYSDLEGWLELADIYSSCNRYTLALQSLSHALLLSPQNPFTVLQFAETAYTAGDLPLALKMFLLVIDMDDESAAKEPPQGYNIRAWYGIKLCTRRLIQSPSLGASSSSKTPVPKSLNAIEELATEQVLVAFRNKRDAGTKLNRDVTTRWMAAF</sequence>
<evidence type="ECO:0000256" key="3">
    <source>
        <dbReference type="PROSITE-ProRule" id="PRU00339"/>
    </source>
</evidence>
<dbReference type="InterPro" id="IPR011990">
    <property type="entry name" value="TPR-like_helical_dom_sf"/>
</dbReference>
<dbReference type="InterPro" id="IPR039856">
    <property type="entry name" value="EMC2-like"/>
</dbReference>
<organism evidence="6 7">
    <name type="scientific">Amanita muscaria (strain Koide BX008)</name>
    <dbReference type="NCBI Taxonomy" id="946122"/>
    <lineage>
        <taxon>Eukaryota</taxon>
        <taxon>Fungi</taxon>
        <taxon>Dikarya</taxon>
        <taxon>Basidiomycota</taxon>
        <taxon>Agaricomycotina</taxon>
        <taxon>Agaricomycetes</taxon>
        <taxon>Agaricomycetidae</taxon>
        <taxon>Agaricales</taxon>
        <taxon>Pluteineae</taxon>
        <taxon>Amanitaceae</taxon>
        <taxon>Amanita</taxon>
    </lineage>
</organism>
<dbReference type="OrthoDB" id="124397at2759"/>
<dbReference type="Proteomes" id="UP000054549">
    <property type="component" value="Unassembled WGS sequence"/>
</dbReference>
<dbReference type="Gene3D" id="1.25.40.10">
    <property type="entry name" value="Tetratricopeptide repeat domain"/>
    <property type="match status" value="1"/>
</dbReference>
<evidence type="ECO:0000256" key="2">
    <source>
        <dbReference type="ARBA" id="ARBA00022803"/>
    </source>
</evidence>
<comment type="subcellular location">
    <subcellularLocation>
        <location evidence="4">Endoplasmic reticulum membrane</location>
        <topology evidence="4">Peripheral membrane protein</topology>
        <orientation evidence="4">Cytoplasmic side</orientation>
    </subcellularLocation>
</comment>
<comment type="subunit">
    <text evidence="4">Component of the ER membrane protein complex (EMC).</text>
</comment>
<comment type="similarity">
    <text evidence="4">Belongs to the EMC2 family.</text>
</comment>
<evidence type="ECO:0000256" key="4">
    <source>
        <dbReference type="RuleBase" id="RU367091"/>
    </source>
</evidence>
<dbReference type="Pfam" id="PF22890">
    <property type="entry name" value="TPR_EMC2"/>
    <property type="match status" value="1"/>
</dbReference>
<keyword evidence="2 3" id="KW-0802">TPR repeat</keyword>
<protein>
    <recommendedName>
        <fullName evidence="4">ER membrane protein complex subunit 2</fullName>
    </recommendedName>
</protein>
<dbReference type="InParanoid" id="A0A0C2SK97"/>
<dbReference type="InterPro" id="IPR055217">
    <property type="entry name" value="TPR_EMC2"/>
</dbReference>
<dbReference type="EMBL" id="KN818257">
    <property type="protein sequence ID" value="KIL63625.1"/>
    <property type="molecule type" value="Genomic_DNA"/>
</dbReference>
<dbReference type="HOGENOM" id="CLU_052388_1_2_1"/>
<keyword evidence="4" id="KW-0472">Membrane</keyword>
<comment type="function">
    <text evidence="4">Part of the endoplasmic reticulum membrane protein complex (EMC) that enables the energy-independent insertion into endoplasmic reticulum membranes of newly synthesized membrane proteins.</text>
</comment>
<evidence type="ECO:0000313" key="6">
    <source>
        <dbReference type="EMBL" id="KIL63625.1"/>
    </source>
</evidence>
<keyword evidence="7" id="KW-1185">Reference proteome</keyword>
<dbReference type="PROSITE" id="PS50005">
    <property type="entry name" value="TPR"/>
    <property type="match status" value="1"/>
</dbReference>
<proteinExistence type="inferred from homology"/>
<dbReference type="FunCoup" id="A0A0C2SK97">
    <property type="interactions" value="250"/>
</dbReference>
<keyword evidence="1" id="KW-0677">Repeat</keyword>
<feature type="repeat" description="TPR" evidence="3">
    <location>
        <begin position="147"/>
        <end position="180"/>
    </location>
</feature>
<dbReference type="SUPFAM" id="SSF48452">
    <property type="entry name" value="TPR-like"/>
    <property type="match status" value="2"/>
</dbReference>
<keyword evidence="4" id="KW-0256">Endoplasmic reticulum</keyword>
<dbReference type="STRING" id="946122.A0A0C2SK97"/>
<dbReference type="InterPro" id="IPR019734">
    <property type="entry name" value="TPR_rpt"/>
</dbReference>
<dbReference type="PANTHER" id="PTHR12760">
    <property type="entry name" value="TETRATRICOPEPTIDE REPEAT PROTEIN"/>
    <property type="match status" value="1"/>
</dbReference>
<gene>
    <name evidence="6" type="ORF">M378DRAFT_186960</name>
</gene>
<name>A0A0C2SK97_AMAMK</name>
<evidence type="ECO:0000313" key="7">
    <source>
        <dbReference type="Proteomes" id="UP000054549"/>
    </source>
</evidence>